<reference evidence="1" key="1">
    <citation type="journal article" date="2008" name="ISME J.">
        <title>Genomic patterns of recombination, clonal divergence and environment in marine microbial populations.</title>
        <authorList>
            <person name="Konstantinidis K.T."/>
            <person name="Delong E.F."/>
        </authorList>
    </citation>
    <scope>NUCLEOTIDE SEQUENCE</scope>
</reference>
<name>B3T2M5_9ARCH</name>
<dbReference type="EMBL" id="EU016586">
    <property type="protein sequence ID" value="ABZ06834.1"/>
    <property type="molecule type" value="Genomic_DNA"/>
</dbReference>
<protein>
    <recommendedName>
        <fullName evidence="2">HNH endonuclease</fullName>
    </recommendedName>
</protein>
<accession>B3T2M5</accession>
<evidence type="ECO:0000313" key="1">
    <source>
        <dbReference type="EMBL" id="ABZ06834.1"/>
    </source>
</evidence>
<sequence length="91" mass="10770">MTSNTNVKKKCYTLTYKGKTIHYDHPIRNGICVVCGKRRGRTYLHHQAYDDDNPLAFTVELCFSCHARFDKRFRYGIAYNKKYGLNGYFLY</sequence>
<proteinExistence type="predicted"/>
<organism evidence="1">
    <name type="scientific">uncultured marine crenarchaeote HF4000_ANIW93E5</name>
    <dbReference type="NCBI Taxonomy" id="455563"/>
    <lineage>
        <taxon>Archaea</taxon>
        <taxon>Nitrososphaerota</taxon>
        <taxon>Nitrososphaeria</taxon>
        <taxon>Nitrosopumilales</taxon>
        <taxon>environmental samples</taxon>
    </lineage>
</organism>
<evidence type="ECO:0008006" key="2">
    <source>
        <dbReference type="Google" id="ProtNLM"/>
    </source>
</evidence>
<gene>
    <name evidence="1" type="ORF">ALOHA_HF4000ANIW93E5ctg6g2</name>
</gene>
<dbReference type="AlphaFoldDB" id="B3T2M5"/>